<accession>A0A915ND42</accession>
<evidence type="ECO:0000313" key="4">
    <source>
        <dbReference type="WBParaSite" id="scaffold9631_cov109.g14143"/>
    </source>
</evidence>
<keyword evidence="2" id="KW-0812">Transmembrane</keyword>
<organism evidence="3 4">
    <name type="scientific">Meloidogyne javanica</name>
    <name type="common">Root-knot nematode worm</name>
    <dbReference type="NCBI Taxonomy" id="6303"/>
    <lineage>
        <taxon>Eukaryota</taxon>
        <taxon>Metazoa</taxon>
        <taxon>Ecdysozoa</taxon>
        <taxon>Nematoda</taxon>
        <taxon>Chromadorea</taxon>
        <taxon>Rhabditida</taxon>
        <taxon>Tylenchina</taxon>
        <taxon>Tylenchomorpha</taxon>
        <taxon>Tylenchoidea</taxon>
        <taxon>Meloidogynidae</taxon>
        <taxon>Meloidogyninae</taxon>
        <taxon>Meloidogyne</taxon>
        <taxon>Meloidogyne incognita group</taxon>
    </lineage>
</organism>
<sequence>MLPKLHNGHIFYLTLLARQQELPFSYDTETGAGPSMAQADWNNNNNRFDRNRESTVFPVFTPAPRQPHQSMGGGIGVNSHPVGSGIRQQQHRQNESLHHQVTFSEAPNYKIIYLVALIIVTLLLISLIVIIVVLLATKRVFFYDPAHPPKNVDNSSPTTIRLPSQMPPSSQQLPQQPSQPPHFITKTFECELFIIDQANKAYENENSFEYFQAKTILLNALANTFESSSLRDMNPTISLERLENR</sequence>
<feature type="compositionally biased region" description="Polar residues" evidence="1">
    <location>
        <begin position="152"/>
        <end position="161"/>
    </location>
</feature>
<dbReference type="Proteomes" id="UP000887561">
    <property type="component" value="Unplaced"/>
</dbReference>
<proteinExistence type="predicted"/>
<dbReference type="WBParaSite" id="scaffold9631_cov109.g14143">
    <property type="protein sequence ID" value="scaffold9631_cov109.g14143"/>
    <property type="gene ID" value="scaffold9631_cov109.g14143"/>
</dbReference>
<name>A0A915ND42_MELJA</name>
<feature type="compositionally biased region" description="Low complexity" evidence="1">
    <location>
        <begin position="162"/>
        <end position="176"/>
    </location>
</feature>
<feature type="transmembrane region" description="Helical" evidence="2">
    <location>
        <begin position="111"/>
        <end position="136"/>
    </location>
</feature>
<dbReference type="AlphaFoldDB" id="A0A915ND42"/>
<keyword evidence="2" id="KW-1133">Transmembrane helix</keyword>
<evidence type="ECO:0000313" key="3">
    <source>
        <dbReference type="Proteomes" id="UP000887561"/>
    </source>
</evidence>
<evidence type="ECO:0000256" key="2">
    <source>
        <dbReference type="SAM" id="Phobius"/>
    </source>
</evidence>
<keyword evidence="3" id="KW-1185">Reference proteome</keyword>
<protein>
    <submittedName>
        <fullName evidence="4">SEA domain-containing protein</fullName>
    </submittedName>
</protein>
<keyword evidence="2" id="KW-0472">Membrane</keyword>
<feature type="region of interest" description="Disordered" evidence="1">
    <location>
        <begin position="152"/>
        <end position="180"/>
    </location>
</feature>
<reference evidence="4" key="1">
    <citation type="submission" date="2022-11" db="UniProtKB">
        <authorList>
            <consortium name="WormBaseParasite"/>
        </authorList>
    </citation>
    <scope>IDENTIFICATION</scope>
</reference>
<evidence type="ECO:0000256" key="1">
    <source>
        <dbReference type="SAM" id="MobiDB-lite"/>
    </source>
</evidence>